<sequence length="217" mass="23592">MELLESQKEQTSQIEEKIKHLESSLVAATAKAGGHAGLHHGHVAGHVHDKKHHHADGHGSDDAASPKAKGARRVSKSLSMIDEKHSSTKRRSTLRSKASISPVSDSSDTAMRSTRKKSTSEPPHPTRKLSFFSEFETTDANSEEKKKKKKKVGTKKTDSGVVPKPKKALRRSSTSALRKAPGFTQGKSWKPGGQAGADKEGNFNRYLGRQLSINDLS</sequence>
<evidence type="ECO:0000313" key="3">
    <source>
        <dbReference type="Proteomes" id="UP001165060"/>
    </source>
</evidence>
<organism evidence="2 3">
    <name type="scientific">Tetraparma gracilis</name>
    <dbReference type="NCBI Taxonomy" id="2962635"/>
    <lineage>
        <taxon>Eukaryota</taxon>
        <taxon>Sar</taxon>
        <taxon>Stramenopiles</taxon>
        <taxon>Ochrophyta</taxon>
        <taxon>Bolidophyceae</taxon>
        <taxon>Parmales</taxon>
        <taxon>Triparmaceae</taxon>
        <taxon>Tetraparma</taxon>
    </lineage>
</organism>
<reference evidence="2 3" key="1">
    <citation type="journal article" date="2023" name="Commun. Biol.">
        <title>Genome analysis of Parmales, the sister group of diatoms, reveals the evolutionary specialization of diatoms from phago-mixotrophs to photoautotrophs.</title>
        <authorList>
            <person name="Ban H."/>
            <person name="Sato S."/>
            <person name="Yoshikawa S."/>
            <person name="Yamada K."/>
            <person name="Nakamura Y."/>
            <person name="Ichinomiya M."/>
            <person name="Sato N."/>
            <person name="Blanc-Mathieu R."/>
            <person name="Endo H."/>
            <person name="Kuwata A."/>
            <person name="Ogata H."/>
        </authorList>
    </citation>
    <scope>NUCLEOTIDE SEQUENCE [LARGE SCALE GENOMIC DNA]</scope>
</reference>
<evidence type="ECO:0000256" key="1">
    <source>
        <dbReference type="SAM" id="MobiDB-lite"/>
    </source>
</evidence>
<feature type="compositionally biased region" description="Basic residues" evidence="1">
    <location>
        <begin position="37"/>
        <end position="55"/>
    </location>
</feature>
<comment type="caution">
    <text evidence="2">The sequence shown here is derived from an EMBL/GenBank/DDBJ whole genome shotgun (WGS) entry which is preliminary data.</text>
</comment>
<evidence type="ECO:0000313" key="2">
    <source>
        <dbReference type="EMBL" id="GMI39644.1"/>
    </source>
</evidence>
<accession>A0ABQ6N494</accession>
<dbReference type="EMBL" id="BRYB01000884">
    <property type="protein sequence ID" value="GMI39644.1"/>
    <property type="molecule type" value="Genomic_DNA"/>
</dbReference>
<proteinExistence type="predicted"/>
<gene>
    <name evidence="2" type="ORF">TeGR_g8215</name>
</gene>
<feature type="region of interest" description="Disordered" evidence="1">
    <location>
        <begin position="29"/>
        <end position="202"/>
    </location>
</feature>
<protein>
    <submittedName>
        <fullName evidence="2">Uncharacterized protein</fullName>
    </submittedName>
</protein>
<dbReference type="Proteomes" id="UP001165060">
    <property type="component" value="Unassembled WGS sequence"/>
</dbReference>
<keyword evidence="3" id="KW-1185">Reference proteome</keyword>
<feature type="compositionally biased region" description="Polar residues" evidence="1">
    <location>
        <begin position="101"/>
        <end position="112"/>
    </location>
</feature>
<name>A0ABQ6N494_9STRA</name>